<keyword evidence="1" id="KW-0732">Signal</keyword>
<feature type="signal peptide" evidence="1">
    <location>
        <begin position="1"/>
        <end position="22"/>
    </location>
</feature>
<dbReference type="RefSeq" id="XP_069307589.1">
    <property type="nucleotide sequence ID" value="XM_069451762.1"/>
</dbReference>
<dbReference type="Proteomes" id="UP001578633">
    <property type="component" value="Chromosome 4"/>
</dbReference>
<keyword evidence="3" id="KW-1185">Reference proteome</keyword>
<evidence type="ECO:0000256" key="1">
    <source>
        <dbReference type="SAM" id="SignalP"/>
    </source>
</evidence>
<evidence type="ECO:0000313" key="3">
    <source>
        <dbReference type="Proteomes" id="UP001578633"/>
    </source>
</evidence>
<evidence type="ECO:0000313" key="2">
    <source>
        <dbReference type="EMBL" id="KAL1797005.1"/>
    </source>
</evidence>
<protein>
    <submittedName>
        <fullName evidence="2">Uncharacterized protein</fullName>
    </submittedName>
</protein>
<name>A0ABR3UKZ3_9PLEO</name>
<reference evidence="2 3" key="1">
    <citation type="submission" date="2024-09" db="EMBL/GenBank/DDBJ databases">
        <title>T2T genomes of carrot and Alternaria dauci and their utility for understanding host-pathogen interaction during carrot leaf blight disease.</title>
        <authorList>
            <person name="Liu W."/>
            <person name="Xu S."/>
            <person name="Ou C."/>
            <person name="Liu X."/>
            <person name="Zhuang F."/>
            <person name="Deng X.W."/>
        </authorList>
    </citation>
    <scope>NUCLEOTIDE SEQUENCE [LARGE SCALE GENOMIC DNA]</scope>
    <source>
        <strain evidence="2 3">A2016</strain>
    </source>
</reference>
<feature type="chain" id="PRO_5046342673" evidence="1">
    <location>
        <begin position="23"/>
        <end position="381"/>
    </location>
</feature>
<proteinExistence type="predicted"/>
<sequence length="381" mass="43259">MARYFEFLLFVWCLFLVTVIRADQPVSFSHGFLYGRQAGDSDSSNPGLQCTRFCEVSGGGSPGPRGFVRRSNSPCGSPPVSRRNVHQPLFVELDGIDGHGNITEKKFVKRAFEEIGDNAAAATYVIRTLIEGPENERPAGFFHLDENTGRGSPAAVQYMERFGDQPFKLGTSGLHGCTMVTIVSKRAVYMAHFWETYSTHGEDTVTGVSRQQFLERVNNAVVKGTAVANPYNPPESRDSSDRIARNHKYVKPEGPPIDFSLFNEDGDNSVMYVMTPLKDNKSEDSKIPEDCMYYKKYARLLFQEVSKRTNIRGLRLVMVPYKRLHYNIDENGNSVRAPGYDDDWDEFVQPTHAKGMALFEYDGERNWRLFYENKYFPEPEE</sequence>
<accession>A0ABR3UKZ3</accession>
<gene>
    <name evidence="2" type="ORF">ACET3X_005545</name>
</gene>
<organism evidence="2 3">
    <name type="scientific">Alternaria dauci</name>
    <dbReference type="NCBI Taxonomy" id="48095"/>
    <lineage>
        <taxon>Eukaryota</taxon>
        <taxon>Fungi</taxon>
        <taxon>Dikarya</taxon>
        <taxon>Ascomycota</taxon>
        <taxon>Pezizomycotina</taxon>
        <taxon>Dothideomycetes</taxon>
        <taxon>Pleosporomycetidae</taxon>
        <taxon>Pleosporales</taxon>
        <taxon>Pleosporineae</taxon>
        <taxon>Pleosporaceae</taxon>
        <taxon>Alternaria</taxon>
        <taxon>Alternaria sect. Porri</taxon>
    </lineage>
</organism>
<dbReference type="EMBL" id="JBHGVX010000004">
    <property type="protein sequence ID" value="KAL1797005.1"/>
    <property type="molecule type" value="Genomic_DNA"/>
</dbReference>
<dbReference type="GeneID" id="96085867"/>
<comment type="caution">
    <text evidence="2">The sequence shown here is derived from an EMBL/GenBank/DDBJ whole genome shotgun (WGS) entry which is preliminary data.</text>
</comment>